<evidence type="ECO:0000256" key="7">
    <source>
        <dbReference type="ARBA" id="ARBA00022519"/>
    </source>
</evidence>
<evidence type="ECO:0000256" key="10">
    <source>
        <dbReference type="ARBA" id="ARBA00023136"/>
    </source>
</evidence>
<keyword evidence="4 11" id="KW-0813">Transport</keyword>
<evidence type="ECO:0000256" key="8">
    <source>
        <dbReference type="ARBA" id="ARBA00022692"/>
    </source>
</evidence>
<dbReference type="GO" id="GO:0005886">
    <property type="term" value="C:plasma membrane"/>
    <property type="evidence" value="ECO:0007669"/>
    <property type="project" value="UniProtKB-SubCell"/>
</dbReference>
<keyword evidence="10 11" id="KW-0472">Membrane</keyword>
<evidence type="ECO:0000256" key="12">
    <source>
        <dbReference type="RuleBase" id="RU365097"/>
    </source>
</evidence>
<comment type="subcellular location">
    <subcellularLocation>
        <location evidence="2 12">Cell inner membrane</location>
        <topology evidence="2 12">Multi-pass membrane protein</topology>
    </subcellularLocation>
    <subcellularLocation>
        <location evidence="11">Cell membrane</location>
        <topology evidence="11">Multi-pass membrane protein</topology>
    </subcellularLocation>
</comment>
<dbReference type="InterPro" id="IPR011867">
    <property type="entry name" value="ModB_ABC"/>
</dbReference>
<evidence type="ECO:0000256" key="6">
    <source>
        <dbReference type="ARBA" id="ARBA00022505"/>
    </source>
</evidence>
<protein>
    <recommendedName>
        <fullName evidence="12">Molybdenum transport system permease</fullName>
    </recommendedName>
</protein>
<gene>
    <name evidence="14" type="primary">modB</name>
    <name evidence="14" type="ORF">D1224_04080</name>
</gene>
<comment type="function">
    <text evidence="1 12">Part of the binding-protein-dependent transport system for molybdenum; probably responsible for the translocation of the substrate across the membrane.</text>
</comment>
<dbReference type="RefSeq" id="WP_119378640.1">
    <property type="nucleotide sequence ID" value="NZ_QWGB01000005.1"/>
</dbReference>
<keyword evidence="7 12" id="KW-0997">Cell inner membrane</keyword>
<comment type="caution">
    <text evidence="14">The sequence shown here is derived from an EMBL/GenBank/DDBJ whole genome shotgun (WGS) entry which is preliminary data.</text>
</comment>
<dbReference type="PANTHER" id="PTHR30183:SF8">
    <property type="entry name" value="MOLYBDENUM TRANSPORT SYSTEM PERMEASE"/>
    <property type="match status" value="1"/>
</dbReference>
<name>A0A399QY65_9PROT</name>
<accession>A0A399QY65</accession>
<dbReference type="Gene3D" id="1.10.3720.10">
    <property type="entry name" value="MetI-like"/>
    <property type="match status" value="1"/>
</dbReference>
<feature type="transmembrane region" description="Helical" evidence="11">
    <location>
        <begin position="12"/>
        <end position="33"/>
    </location>
</feature>
<evidence type="ECO:0000259" key="13">
    <source>
        <dbReference type="PROSITE" id="PS50928"/>
    </source>
</evidence>
<dbReference type="AlphaFoldDB" id="A0A399QY65"/>
<dbReference type="NCBIfam" id="TIGR02141">
    <property type="entry name" value="modB_ABC"/>
    <property type="match status" value="1"/>
</dbReference>
<sequence>MPDLGPVLLSLHLAAVTTVILLMIGVPLAYWLATTKTGLKPVVEAVTALPLVLPPTVIGFYLLILMNPSAPMGGAWVSMTGGSLSFSFAGLVFASVIYSLPFMVQPLQSAFEAVGRGPMEVAATLGASKLDAIWNVLLPQSARGILTACVLTFAHTIGEFGVVLMVGGNIPDRTRVISIAIYEHVESVEYAEAHILSAGLLIFSFVTLIGVYALNRSYRLRVS</sequence>
<feature type="domain" description="ABC transmembrane type-1" evidence="13">
    <location>
        <begin position="7"/>
        <end position="213"/>
    </location>
</feature>
<reference evidence="14 15" key="1">
    <citation type="submission" date="2018-08" db="EMBL/GenBank/DDBJ databases">
        <title>Henriciella mobilis sp. nov., isolated from seawater.</title>
        <authorList>
            <person name="Cheng H."/>
            <person name="Wu Y.-H."/>
            <person name="Xu X.-W."/>
            <person name="Guo L.-L."/>
        </authorList>
    </citation>
    <scope>NUCLEOTIDE SEQUENCE [LARGE SCALE GENOMIC DNA]</scope>
    <source>
        <strain evidence="14 15">CCUG66934</strain>
    </source>
</reference>
<feature type="transmembrane region" description="Helical" evidence="11">
    <location>
        <begin position="76"/>
        <end position="100"/>
    </location>
</feature>
<dbReference type="EMBL" id="QWGB01000005">
    <property type="protein sequence ID" value="RIJ23451.1"/>
    <property type="molecule type" value="Genomic_DNA"/>
</dbReference>
<dbReference type="Pfam" id="PF00528">
    <property type="entry name" value="BPD_transp_1"/>
    <property type="match status" value="1"/>
</dbReference>
<keyword evidence="8 11" id="KW-0812">Transmembrane</keyword>
<feature type="transmembrane region" description="Helical" evidence="11">
    <location>
        <begin position="145"/>
        <end position="166"/>
    </location>
</feature>
<evidence type="ECO:0000256" key="3">
    <source>
        <dbReference type="ARBA" id="ARBA00007069"/>
    </source>
</evidence>
<dbReference type="SUPFAM" id="SSF161098">
    <property type="entry name" value="MetI-like"/>
    <property type="match status" value="1"/>
</dbReference>
<comment type="similarity">
    <text evidence="3 12">Belongs to the binding-protein-dependent transport system permease family. CysTW subfamily.</text>
</comment>
<keyword evidence="9 11" id="KW-1133">Transmembrane helix</keyword>
<keyword evidence="15" id="KW-1185">Reference proteome</keyword>
<evidence type="ECO:0000256" key="4">
    <source>
        <dbReference type="ARBA" id="ARBA00022448"/>
    </source>
</evidence>
<dbReference type="InterPro" id="IPR035906">
    <property type="entry name" value="MetI-like_sf"/>
</dbReference>
<dbReference type="OrthoDB" id="7056428at2"/>
<feature type="transmembrane region" description="Helical" evidence="11">
    <location>
        <begin position="45"/>
        <end position="64"/>
    </location>
</feature>
<evidence type="ECO:0000313" key="14">
    <source>
        <dbReference type="EMBL" id="RIJ23451.1"/>
    </source>
</evidence>
<feature type="transmembrane region" description="Helical" evidence="11">
    <location>
        <begin position="195"/>
        <end position="214"/>
    </location>
</feature>
<dbReference type="CDD" id="cd06261">
    <property type="entry name" value="TM_PBP2"/>
    <property type="match status" value="1"/>
</dbReference>
<dbReference type="GO" id="GO:0015098">
    <property type="term" value="F:molybdate ion transmembrane transporter activity"/>
    <property type="evidence" value="ECO:0007669"/>
    <property type="project" value="UniProtKB-UniRule"/>
</dbReference>
<keyword evidence="6 12" id="KW-0500">Molybdenum</keyword>
<dbReference type="PROSITE" id="PS50928">
    <property type="entry name" value="ABC_TM1"/>
    <property type="match status" value="1"/>
</dbReference>
<evidence type="ECO:0000256" key="2">
    <source>
        <dbReference type="ARBA" id="ARBA00004429"/>
    </source>
</evidence>
<evidence type="ECO:0000256" key="5">
    <source>
        <dbReference type="ARBA" id="ARBA00022475"/>
    </source>
</evidence>
<dbReference type="FunFam" id="1.10.3720.10:FF:000054">
    <property type="entry name" value="Molybdenum transport system permease"/>
    <property type="match status" value="1"/>
</dbReference>
<evidence type="ECO:0000313" key="15">
    <source>
        <dbReference type="Proteomes" id="UP000265431"/>
    </source>
</evidence>
<organism evidence="14 15">
    <name type="scientific">Henriciella barbarensis</name>
    <dbReference type="NCBI Taxonomy" id="86342"/>
    <lineage>
        <taxon>Bacteria</taxon>
        <taxon>Pseudomonadati</taxon>
        <taxon>Pseudomonadota</taxon>
        <taxon>Alphaproteobacteria</taxon>
        <taxon>Hyphomonadales</taxon>
        <taxon>Hyphomonadaceae</taxon>
        <taxon>Henriciella</taxon>
    </lineage>
</organism>
<proteinExistence type="inferred from homology"/>
<dbReference type="InterPro" id="IPR000515">
    <property type="entry name" value="MetI-like"/>
</dbReference>
<dbReference type="PANTHER" id="PTHR30183">
    <property type="entry name" value="MOLYBDENUM TRANSPORT SYSTEM PERMEASE PROTEIN MODB"/>
    <property type="match status" value="1"/>
</dbReference>
<evidence type="ECO:0000256" key="1">
    <source>
        <dbReference type="ARBA" id="ARBA00002949"/>
    </source>
</evidence>
<evidence type="ECO:0000256" key="11">
    <source>
        <dbReference type="RuleBase" id="RU363032"/>
    </source>
</evidence>
<evidence type="ECO:0000256" key="9">
    <source>
        <dbReference type="ARBA" id="ARBA00022989"/>
    </source>
</evidence>
<dbReference type="Proteomes" id="UP000265431">
    <property type="component" value="Unassembled WGS sequence"/>
</dbReference>
<keyword evidence="5" id="KW-1003">Cell membrane</keyword>